<evidence type="ECO:0000256" key="8">
    <source>
        <dbReference type="ARBA" id="ARBA00023136"/>
    </source>
</evidence>
<dbReference type="OrthoDB" id="220575at2"/>
<evidence type="ECO:0000256" key="6">
    <source>
        <dbReference type="ARBA" id="ARBA00022692"/>
    </source>
</evidence>
<reference evidence="11 12" key="1">
    <citation type="submission" date="2019-02" db="EMBL/GenBank/DDBJ databases">
        <title>Deep-cultivation of Planctomycetes and their phenomic and genomic characterization uncovers novel biology.</title>
        <authorList>
            <person name="Wiegand S."/>
            <person name="Jogler M."/>
            <person name="Boedeker C."/>
            <person name="Pinto D."/>
            <person name="Vollmers J."/>
            <person name="Rivas-Marin E."/>
            <person name="Kohn T."/>
            <person name="Peeters S.H."/>
            <person name="Heuer A."/>
            <person name="Rast P."/>
            <person name="Oberbeckmann S."/>
            <person name="Bunk B."/>
            <person name="Jeske O."/>
            <person name="Meyerdierks A."/>
            <person name="Storesund J.E."/>
            <person name="Kallscheuer N."/>
            <person name="Luecker S."/>
            <person name="Lage O.M."/>
            <person name="Pohl T."/>
            <person name="Merkel B.J."/>
            <person name="Hornburger P."/>
            <person name="Mueller R.-W."/>
            <person name="Bruemmer F."/>
            <person name="Labrenz M."/>
            <person name="Spormann A.M."/>
            <person name="Op Den Camp H."/>
            <person name="Overmann J."/>
            <person name="Amann R."/>
            <person name="Jetten M.S.M."/>
            <person name="Mascher T."/>
            <person name="Medema M.H."/>
            <person name="Devos D.P."/>
            <person name="Kaster A.-K."/>
            <person name="Ovreas L."/>
            <person name="Rohde M."/>
            <person name="Galperin M.Y."/>
            <person name="Jogler C."/>
        </authorList>
    </citation>
    <scope>NUCLEOTIDE SEQUENCE [LARGE SCALE GENOMIC DNA]</scope>
    <source>
        <strain evidence="11 12">KOR34</strain>
    </source>
</reference>
<dbReference type="Pfam" id="PF00873">
    <property type="entry name" value="ACR_tran"/>
    <property type="match status" value="1"/>
</dbReference>
<dbReference type="PANTHER" id="PTHR32063:SF11">
    <property type="entry name" value="CATION OR DRUG EFFLUX SYSTEM PROTEIN"/>
    <property type="match status" value="1"/>
</dbReference>
<dbReference type="Gene3D" id="3.30.70.1320">
    <property type="entry name" value="Multidrug efflux transporter AcrB pore domain like"/>
    <property type="match status" value="1"/>
</dbReference>
<feature type="transmembrane region" description="Helical" evidence="9">
    <location>
        <begin position="981"/>
        <end position="1002"/>
    </location>
</feature>
<evidence type="ECO:0000313" key="12">
    <source>
        <dbReference type="Proteomes" id="UP000316714"/>
    </source>
</evidence>
<dbReference type="PROSITE" id="PS50156">
    <property type="entry name" value="SSD"/>
    <property type="match status" value="1"/>
</dbReference>
<dbReference type="FunFam" id="3.30.70.1430:FF:000001">
    <property type="entry name" value="Efflux pump membrane transporter"/>
    <property type="match status" value="1"/>
</dbReference>
<dbReference type="Proteomes" id="UP000316714">
    <property type="component" value="Unassembled WGS sequence"/>
</dbReference>
<dbReference type="Gene3D" id="3.30.70.1430">
    <property type="entry name" value="Multidrug efflux transporter AcrB pore domain"/>
    <property type="match status" value="2"/>
</dbReference>
<name>A0A5C5VH51_9BACT</name>
<evidence type="ECO:0000259" key="10">
    <source>
        <dbReference type="PROSITE" id="PS50156"/>
    </source>
</evidence>
<keyword evidence="6 9" id="KW-0812">Transmembrane</keyword>
<dbReference type="PANTHER" id="PTHR32063">
    <property type="match status" value="1"/>
</dbReference>
<dbReference type="GO" id="GO:0015562">
    <property type="term" value="F:efflux transmembrane transporter activity"/>
    <property type="evidence" value="ECO:0007669"/>
    <property type="project" value="InterPro"/>
</dbReference>
<dbReference type="GO" id="GO:0042910">
    <property type="term" value="F:xenobiotic transmembrane transporter activity"/>
    <property type="evidence" value="ECO:0007669"/>
    <property type="project" value="TreeGrafter"/>
</dbReference>
<evidence type="ECO:0000256" key="5">
    <source>
        <dbReference type="ARBA" id="ARBA00022519"/>
    </source>
</evidence>
<dbReference type="Gene3D" id="3.30.2090.10">
    <property type="entry name" value="Multidrug efflux transporter AcrB TolC docking domain, DN and DC subdomains"/>
    <property type="match status" value="2"/>
</dbReference>
<feature type="transmembrane region" description="Helical" evidence="9">
    <location>
        <begin position="880"/>
        <end position="897"/>
    </location>
</feature>
<feature type="transmembrane region" description="Helical" evidence="9">
    <location>
        <begin position="396"/>
        <end position="419"/>
    </location>
</feature>
<evidence type="ECO:0000256" key="4">
    <source>
        <dbReference type="ARBA" id="ARBA00022475"/>
    </source>
</evidence>
<evidence type="ECO:0000256" key="9">
    <source>
        <dbReference type="SAM" id="Phobius"/>
    </source>
</evidence>
<feature type="transmembrane region" description="Helical" evidence="9">
    <location>
        <begin position="545"/>
        <end position="563"/>
    </location>
</feature>
<sequence length="1052" mass="113897">MKFAHFFIDRPIFATVLSTVIVLLGAISYTQLPVAQYPDIALPTVVVRASYPGATPETISATVATPLEQEINGVENMLYMESQSTPDGSLQLTITFELGTDPDDAQVLVQNRVAVAEPRLPAEVRQLGVTTRKSSPELLLVVHMISPDDSRDQLYISNYAYLHVRDALARIPGVGDLTVFGGAQYSMRVWLDIEKIAAREMTAGEVIAALREQNVQVSAGSLGQPPVDEKAAFQLAIASKGRLRSPEEFGDIVVKSGENGRLTRLQDVAEIELGAENYDVNSYLDEQNAVAILVFARAGANGVATSHLVQDVMEEVSRDFPPGVDYRIVYNPMEFVEDSIDEVFSTLIIATSLVVLTVFIFLQRWQATLIPIVAIPISLIGAFAMMRAFGFSLNNLSLFGLVLAIGVVVDDAIVVVENVERLIGQGLAPKEATKRAMTEVGSALIATTLVLISVFVPTSFLPGISGEFYRQFALTIAGATTISTFVSLTLTPAMCGLLLRPTDAKQGLLTRTFNLLFGWFFRPFNKVFDWSESLYAGLVRRTMRVAALVVLLYAAVLGGGYYASRAVPPGFIPDQDQGYFIVVAQLPDSASLGRTDDVVQQISEIAMQTPGVRNAVAFAGFSGATRTNNSNAAAVFTALEDASDRAAQGLTADVVLADLRQRISTIKDAGIFVLPPPPVRGIGNAGGFKAQVQDRSGAGFPALRDATNKMLAAANQEPGLVQVFSTFRADSPQLFVDIDRQKAEMLDVPVGRVFEALQVYLGSIYVNDFNLLGRTYRVTAQADYRFRDDINDVYRLRTRSSDGALVPIGTVAEVERRTAPDRVVRYNLFPSSDINGSTLPGVSTGQAMRAIDRIAEENLPPGFGLEWTDLAFQERKAGNLALFIFPACVLFVFLTLAAQYESWLLPLAIILIVPLCLLFGLFGVWLRGMDNNILTQIGLVVLVALACKNAILIVEFAKALEDEGRTRVEAAVEACRLRLRAILMTALSFVLGVVPLLIATGAGAEMRRVLGTTVFSGMLGVTAVGLLLTPVFYVVLRAIVARKAAEQPPKTA</sequence>
<dbReference type="SUPFAM" id="SSF82693">
    <property type="entry name" value="Multidrug efflux transporter AcrB pore domain, PN1, PN2, PC1 and PC2 subdomains"/>
    <property type="match status" value="4"/>
</dbReference>
<keyword evidence="5" id="KW-0997">Cell inner membrane</keyword>
<dbReference type="RefSeq" id="WP_146564776.1">
    <property type="nucleotide sequence ID" value="NZ_SIHJ01000001.1"/>
</dbReference>
<feature type="transmembrane region" description="Helical" evidence="9">
    <location>
        <begin position="904"/>
        <end position="925"/>
    </location>
</feature>
<dbReference type="SUPFAM" id="SSF82866">
    <property type="entry name" value="Multidrug efflux transporter AcrB transmembrane domain"/>
    <property type="match status" value="2"/>
</dbReference>
<evidence type="ECO:0000256" key="1">
    <source>
        <dbReference type="ARBA" id="ARBA00004429"/>
    </source>
</evidence>
<dbReference type="InterPro" id="IPR000731">
    <property type="entry name" value="SSD"/>
</dbReference>
<dbReference type="PRINTS" id="PR00702">
    <property type="entry name" value="ACRIFLAVINRP"/>
</dbReference>
<keyword evidence="7 9" id="KW-1133">Transmembrane helix</keyword>
<feature type="transmembrane region" description="Helical" evidence="9">
    <location>
        <begin position="440"/>
        <end position="460"/>
    </location>
</feature>
<evidence type="ECO:0000313" key="11">
    <source>
        <dbReference type="EMBL" id="TWT37441.1"/>
    </source>
</evidence>
<dbReference type="NCBIfam" id="TIGR00915">
    <property type="entry name" value="2A0602"/>
    <property type="match status" value="1"/>
</dbReference>
<dbReference type="EMBL" id="SIHJ01000001">
    <property type="protein sequence ID" value="TWT37441.1"/>
    <property type="molecule type" value="Genomic_DNA"/>
</dbReference>
<dbReference type="InterPro" id="IPR001036">
    <property type="entry name" value="Acrflvin-R"/>
</dbReference>
<evidence type="ECO:0000256" key="7">
    <source>
        <dbReference type="ARBA" id="ARBA00022989"/>
    </source>
</evidence>
<evidence type="ECO:0000256" key="2">
    <source>
        <dbReference type="ARBA" id="ARBA00010942"/>
    </source>
</evidence>
<dbReference type="SUPFAM" id="SSF82714">
    <property type="entry name" value="Multidrug efflux transporter AcrB TolC docking domain, DN and DC subdomains"/>
    <property type="match status" value="2"/>
</dbReference>
<evidence type="ECO:0000256" key="3">
    <source>
        <dbReference type="ARBA" id="ARBA00022448"/>
    </source>
</evidence>
<proteinExistence type="inferred from homology"/>
<comment type="subcellular location">
    <subcellularLocation>
        <location evidence="1">Cell inner membrane</location>
        <topology evidence="1">Multi-pass membrane protein</topology>
    </subcellularLocation>
</comment>
<feature type="transmembrane region" description="Helical" evidence="9">
    <location>
        <begin position="1014"/>
        <end position="1036"/>
    </location>
</feature>
<keyword evidence="8 9" id="KW-0472">Membrane</keyword>
<feature type="domain" description="SSD" evidence="10">
    <location>
        <begin position="364"/>
        <end position="497"/>
    </location>
</feature>
<comment type="caution">
    <text evidence="11">The sequence shown here is derived from an EMBL/GenBank/DDBJ whole genome shotgun (WGS) entry which is preliminary data.</text>
</comment>
<accession>A0A5C5VH51</accession>
<feature type="transmembrane region" description="Helical" evidence="9">
    <location>
        <begin position="937"/>
        <end position="960"/>
    </location>
</feature>
<keyword evidence="3" id="KW-0813">Transport</keyword>
<dbReference type="InterPro" id="IPR004764">
    <property type="entry name" value="MdtF-like"/>
</dbReference>
<comment type="similarity">
    <text evidence="2">Belongs to the resistance-nodulation-cell division (RND) (TC 2.A.6) family.</text>
</comment>
<dbReference type="InterPro" id="IPR027463">
    <property type="entry name" value="AcrB_DN_DC_subdom"/>
</dbReference>
<dbReference type="Gene3D" id="1.20.1640.10">
    <property type="entry name" value="Multidrug efflux transporter AcrB transmembrane domain"/>
    <property type="match status" value="2"/>
</dbReference>
<feature type="transmembrane region" description="Helical" evidence="9">
    <location>
        <begin position="472"/>
        <end position="499"/>
    </location>
</feature>
<organism evidence="11 12">
    <name type="scientific">Posidoniimonas corsicana</name>
    <dbReference type="NCBI Taxonomy" id="1938618"/>
    <lineage>
        <taxon>Bacteria</taxon>
        <taxon>Pseudomonadati</taxon>
        <taxon>Planctomycetota</taxon>
        <taxon>Planctomycetia</taxon>
        <taxon>Pirellulales</taxon>
        <taxon>Lacipirellulaceae</taxon>
        <taxon>Posidoniimonas</taxon>
    </lineage>
</organism>
<dbReference type="FunFam" id="1.20.1640.10:FF:000001">
    <property type="entry name" value="Efflux pump membrane transporter"/>
    <property type="match status" value="1"/>
</dbReference>
<keyword evidence="4" id="KW-1003">Cell membrane</keyword>
<feature type="transmembrane region" description="Helical" evidence="9">
    <location>
        <begin position="369"/>
        <end position="390"/>
    </location>
</feature>
<dbReference type="AlphaFoldDB" id="A0A5C5VH51"/>
<dbReference type="GO" id="GO:0009636">
    <property type="term" value="P:response to toxic substance"/>
    <property type="evidence" value="ECO:0007669"/>
    <property type="project" value="UniProtKB-ARBA"/>
</dbReference>
<dbReference type="Gene3D" id="3.30.70.1440">
    <property type="entry name" value="Multidrug efflux transporter AcrB pore domain"/>
    <property type="match status" value="1"/>
</dbReference>
<feature type="transmembrane region" description="Helical" evidence="9">
    <location>
        <begin position="12"/>
        <end position="32"/>
    </location>
</feature>
<feature type="transmembrane region" description="Helical" evidence="9">
    <location>
        <begin position="343"/>
        <end position="362"/>
    </location>
</feature>
<dbReference type="NCBIfam" id="NF000282">
    <property type="entry name" value="RND_permease_1"/>
    <property type="match status" value="1"/>
</dbReference>
<gene>
    <name evidence="11" type="primary">bepE_1</name>
    <name evidence="11" type="ORF">KOR34_23910</name>
</gene>
<dbReference type="GO" id="GO:0005886">
    <property type="term" value="C:plasma membrane"/>
    <property type="evidence" value="ECO:0007669"/>
    <property type="project" value="UniProtKB-SubCell"/>
</dbReference>
<protein>
    <submittedName>
        <fullName evidence="11">Efflux pump membrane transporter BepE</fullName>
    </submittedName>
</protein>
<keyword evidence="12" id="KW-1185">Reference proteome</keyword>